<dbReference type="PANTHER" id="PTHR30572:SF4">
    <property type="entry name" value="ABC TRANSPORTER PERMEASE YTRF"/>
    <property type="match status" value="1"/>
</dbReference>
<gene>
    <name evidence="10" type="ORF">H8S45_01075</name>
</gene>
<keyword evidence="11" id="KW-1185">Reference proteome</keyword>
<comment type="subcellular location">
    <subcellularLocation>
        <location evidence="1">Cell membrane</location>
        <topology evidence="1">Multi-pass membrane protein</topology>
    </subcellularLocation>
</comment>
<evidence type="ECO:0000256" key="4">
    <source>
        <dbReference type="ARBA" id="ARBA00022989"/>
    </source>
</evidence>
<proteinExistence type="inferred from homology"/>
<evidence type="ECO:0000256" key="7">
    <source>
        <dbReference type="SAM" id="Phobius"/>
    </source>
</evidence>
<comment type="similarity">
    <text evidence="6">Belongs to the ABC-4 integral membrane protein family.</text>
</comment>
<keyword evidence="4 7" id="KW-1133">Transmembrane helix</keyword>
<evidence type="ECO:0000259" key="9">
    <source>
        <dbReference type="Pfam" id="PF12704"/>
    </source>
</evidence>
<organism evidence="10 11">
    <name type="scientific">Agathobaculum faecis</name>
    <dbReference type="NCBI Taxonomy" id="2763013"/>
    <lineage>
        <taxon>Bacteria</taxon>
        <taxon>Bacillati</taxon>
        <taxon>Bacillota</taxon>
        <taxon>Clostridia</taxon>
        <taxon>Eubacteriales</taxon>
        <taxon>Butyricicoccaceae</taxon>
        <taxon>Agathobaculum</taxon>
    </lineage>
</organism>
<dbReference type="Pfam" id="PF12704">
    <property type="entry name" value="MacB_PCD"/>
    <property type="match status" value="1"/>
</dbReference>
<keyword evidence="3 7" id="KW-0812">Transmembrane</keyword>
<keyword evidence="5 7" id="KW-0472">Membrane</keyword>
<evidence type="ECO:0000256" key="1">
    <source>
        <dbReference type="ARBA" id="ARBA00004651"/>
    </source>
</evidence>
<dbReference type="EMBL" id="JACOPL010000001">
    <property type="protein sequence ID" value="MBC5724067.1"/>
    <property type="molecule type" value="Genomic_DNA"/>
</dbReference>
<dbReference type="PANTHER" id="PTHR30572">
    <property type="entry name" value="MEMBRANE COMPONENT OF TRANSPORTER-RELATED"/>
    <property type="match status" value="1"/>
</dbReference>
<evidence type="ECO:0000256" key="6">
    <source>
        <dbReference type="ARBA" id="ARBA00038076"/>
    </source>
</evidence>
<evidence type="ECO:0000256" key="2">
    <source>
        <dbReference type="ARBA" id="ARBA00022475"/>
    </source>
</evidence>
<dbReference type="GO" id="GO:0022857">
    <property type="term" value="F:transmembrane transporter activity"/>
    <property type="evidence" value="ECO:0007669"/>
    <property type="project" value="TreeGrafter"/>
</dbReference>
<sequence>MRLVDLFRLALGNLRENPLRTGLCALSVAVGTGALLLIASIGLFGKTQVDVTLQTLGVSGLTVYLDNHGSGNPLSAELADQMGQAVEEIEQVMPIKAKTGTIRAGYVSENAVFLGADERLGDVMRLEVLFGSLLTERQAASGQPVAVVGDDLAQALYGRANIVGRTVRVRLDGVEQYFTVCGVVRAQTSALGGALSSFAPHLIYIPYAYLASRQENADQVFVQCAAEADLSHVSSRISGYLTDRGKVDGTVRVQNMSGMVDAVEQMANLCILLFLVVGGITLCVALIGVLCSMLAATHEKTGEIGVFLALGAQPRDIRRLFLLQSALLCAFGGVCGWGSVCLLLLFGGTVLLPGWMLSAAILLLSLVCGAVAGLLPAIRAARLDPIDAILK</sequence>
<feature type="transmembrane region" description="Helical" evidence="7">
    <location>
        <begin position="352"/>
        <end position="375"/>
    </location>
</feature>
<dbReference type="InterPro" id="IPR003838">
    <property type="entry name" value="ABC3_permease_C"/>
</dbReference>
<feature type="transmembrane region" description="Helical" evidence="7">
    <location>
        <begin position="21"/>
        <end position="44"/>
    </location>
</feature>
<accession>A0A923LTG6</accession>
<protein>
    <submittedName>
        <fullName evidence="10">ABC transporter permease</fullName>
    </submittedName>
</protein>
<dbReference type="AlphaFoldDB" id="A0A923LTG6"/>
<dbReference type="RefSeq" id="WP_147573675.1">
    <property type="nucleotide sequence ID" value="NZ_JACOPL010000001.1"/>
</dbReference>
<evidence type="ECO:0000259" key="8">
    <source>
        <dbReference type="Pfam" id="PF02687"/>
    </source>
</evidence>
<name>A0A923LTG6_9FIRM</name>
<dbReference type="GO" id="GO:0005886">
    <property type="term" value="C:plasma membrane"/>
    <property type="evidence" value="ECO:0007669"/>
    <property type="project" value="UniProtKB-SubCell"/>
</dbReference>
<feature type="domain" description="ABC3 transporter permease C-terminal" evidence="8">
    <location>
        <begin position="276"/>
        <end position="385"/>
    </location>
</feature>
<feature type="domain" description="MacB-like periplasmic core" evidence="9">
    <location>
        <begin position="21"/>
        <end position="238"/>
    </location>
</feature>
<dbReference type="InterPro" id="IPR025857">
    <property type="entry name" value="MacB_PCD"/>
</dbReference>
<evidence type="ECO:0000313" key="11">
    <source>
        <dbReference type="Proteomes" id="UP000606499"/>
    </source>
</evidence>
<feature type="transmembrane region" description="Helical" evidence="7">
    <location>
        <begin position="320"/>
        <end position="346"/>
    </location>
</feature>
<evidence type="ECO:0000313" key="10">
    <source>
        <dbReference type="EMBL" id="MBC5724067.1"/>
    </source>
</evidence>
<comment type="caution">
    <text evidence="10">The sequence shown here is derived from an EMBL/GenBank/DDBJ whole genome shotgun (WGS) entry which is preliminary data.</text>
</comment>
<feature type="transmembrane region" description="Helical" evidence="7">
    <location>
        <begin position="271"/>
        <end position="295"/>
    </location>
</feature>
<dbReference type="Pfam" id="PF02687">
    <property type="entry name" value="FtsX"/>
    <property type="match status" value="1"/>
</dbReference>
<evidence type="ECO:0000256" key="3">
    <source>
        <dbReference type="ARBA" id="ARBA00022692"/>
    </source>
</evidence>
<dbReference type="Proteomes" id="UP000606499">
    <property type="component" value="Unassembled WGS sequence"/>
</dbReference>
<keyword evidence="2" id="KW-1003">Cell membrane</keyword>
<evidence type="ECO:0000256" key="5">
    <source>
        <dbReference type="ARBA" id="ARBA00023136"/>
    </source>
</evidence>
<dbReference type="InterPro" id="IPR050250">
    <property type="entry name" value="Macrolide_Exporter_MacB"/>
</dbReference>
<reference evidence="10" key="1">
    <citation type="submission" date="2020-08" db="EMBL/GenBank/DDBJ databases">
        <title>Genome public.</title>
        <authorList>
            <person name="Liu C."/>
            <person name="Sun Q."/>
        </authorList>
    </citation>
    <scope>NUCLEOTIDE SEQUENCE</scope>
    <source>
        <strain evidence="10">NSJ-28</strain>
    </source>
</reference>